<organism evidence="9 10">
    <name type="scientific">Champsocephalus gunnari</name>
    <name type="common">Mackerel icefish</name>
    <dbReference type="NCBI Taxonomy" id="52237"/>
    <lineage>
        <taxon>Eukaryota</taxon>
        <taxon>Metazoa</taxon>
        <taxon>Chordata</taxon>
        <taxon>Craniata</taxon>
        <taxon>Vertebrata</taxon>
        <taxon>Euteleostomi</taxon>
        <taxon>Actinopterygii</taxon>
        <taxon>Neopterygii</taxon>
        <taxon>Teleostei</taxon>
        <taxon>Neoteleostei</taxon>
        <taxon>Acanthomorphata</taxon>
        <taxon>Eupercaria</taxon>
        <taxon>Perciformes</taxon>
        <taxon>Notothenioidei</taxon>
        <taxon>Channichthyidae</taxon>
        <taxon>Champsocephalus</taxon>
    </lineage>
</organism>
<dbReference type="GO" id="GO:0015657">
    <property type="term" value="F:branched-chain amino acid:sodium symporter activity"/>
    <property type="evidence" value="ECO:0007669"/>
    <property type="project" value="TreeGrafter"/>
</dbReference>
<dbReference type="AlphaFoldDB" id="A0AAN8E3R1"/>
<keyword evidence="6" id="KW-0915">Sodium</keyword>
<protein>
    <submittedName>
        <fullName evidence="9">Uncharacterized protein</fullName>
    </submittedName>
</protein>
<reference evidence="9 10" key="1">
    <citation type="journal article" date="2023" name="Mol. Biol. Evol.">
        <title>Genomics of Secondarily Temperate Adaptation in the Only Non-Antarctic Icefish.</title>
        <authorList>
            <person name="Rivera-Colon A.G."/>
            <person name="Rayamajhi N."/>
            <person name="Minhas B.F."/>
            <person name="Madrigal G."/>
            <person name="Bilyk K.T."/>
            <person name="Yoon V."/>
            <person name="Hune M."/>
            <person name="Gregory S."/>
            <person name="Cheng C.H.C."/>
            <person name="Catchen J.M."/>
        </authorList>
    </citation>
    <scope>NUCLEOTIDE SEQUENCE [LARGE SCALE GENOMIC DNA]</scope>
    <source>
        <tissue evidence="9">White muscle</tissue>
    </source>
</reference>
<dbReference type="GO" id="GO:0089718">
    <property type="term" value="P:amino acid import across plasma membrane"/>
    <property type="evidence" value="ECO:0007669"/>
    <property type="project" value="TreeGrafter"/>
</dbReference>
<keyword evidence="3 8" id="KW-0812">Transmembrane</keyword>
<dbReference type="GO" id="GO:0001761">
    <property type="term" value="F:beta-alanine transmembrane transporter activity"/>
    <property type="evidence" value="ECO:0007669"/>
    <property type="project" value="TreeGrafter"/>
</dbReference>
<name>A0AAN8E3R1_CHAGU</name>
<dbReference type="EMBL" id="JAURVH010001514">
    <property type="protein sequence ID" value="KAK5934220.1"/>
    <property type="molecule type" value="Genomic_DNA"/>
</dbReference>
<feature type="binding site" evidence="6">
    <location>
        <position position="21"/>
    </location>
    <ligand>
        <name>Na(+)</name>
        <dbReference type="ChEBI" id="CHEBI:29101"/>
        <label>1</label>
    </ligand>
</feature>
<keyword evidence="5 8" id="KW-0472">Membrane</keyword>
<evidence type="ECO:0000256" key="4">
    <source>
        <dbReference type="ARBA" id="ARBA00022989"/>
    </source>
</evidence>
<keyword evidence="6" id="KW-0479">Metal-binding</keyword>
<feature type="binding site" evidence="6">
    <location>
        <position position="22"/>
    </location>
    <ligand>
        <name>Na(+)</name>
        <dbReference type="ChEBI" id="CHEBI:29101"/>
        <label>1</label>
    </ligand>
</feature>
<dbReference type="InterPro" id="IPR000175">
    <property type="entry name" value="Na/ntran_symport"/>
</dbReference>
<comment type="caution">
    <text evidence="9">The sequence shown here is derived from an EMBL/GenBank/DDBJ whole genome shotgun (WGS) entry which is preliminary data.</text>
</comment>
<evidence type="ECO:0000313" key="9">
    <source>
        <dbReference type="EMBL" id="KAK5934220.1"/>
    </source>
</evidence>
<proteinExistence type="predicted"/>
<dbReference type="PRINTS" id="PR00176">
    <property type="entry name" value="NANEUSMPORT"/>
</dbReference>
<gene>
    <name evidence="9" type="ORF">CgunFtcFv8_014635</name>
</gene>
<dbReference type="PANTHER" id="PTHR11616:SF286">
    <property type="entry name" value="SODIUM- AND CHLORIDE-DEPENDENT NEUTRAL AND BASIC AMINO ACID TRANSPORTER B(0+)"/>
    <property type="match status" value="1"/>
</dbReference>
<feature type="disulfide bond" evidence="7">
    <location>
        <begin position="124"/>
        <end position="132"/>
    </location>
</feature>
<dbReference type="PANTHER" id="PTHR11616">
    <property type="entry name" value="SODIUM/CHLORIDE DEPENDENT TRANSPORTER"/>
    <property type="match status" value="1"/>
</dbReference>
<feature type="transmembrane region" description="Helical" evidence="8">
    <location>
        <begin position="42"/>
        <end position="60"/>
    </location>
</feature>
<dbReference type="Proteomes" id="UP001331515">
    <property type="component" value="Unassembled WGS sequence"/>
</dbReference>
<evidence type="ECO:0000256" key="8">
    <source>
        <dbReference type="SAM" id="Phobius"/>
    </source>
</evidence>
<dbReference type="GO" id="GO:0015374">
    <property type="term" value="F:neutral, basic amino acid:sodium:chloride symporter activity"/>
    <property type="evidence" value="ECO:0007669"/>
    <property type="project" value="TreeGrafter"/>
</dbReference>
<accession>A0AAN8E3R1</accession>
<feature type="binding site" evidence="6">
    <location>
        <position position="19"/>
    </location>
    <ligand>
        <name>Na(+)</name>
        <dbReference type="ChEBI" id="CHEBI:29101"/>
        <label>1</label>
    </ligand>
</feature>
<dbReference type="Pfam" id="PF00209">
    <property type="entry name" value="SNF"/>
    <property type="match status" value="1"/>
</dbReference>
<keyword evidence="7" id="KW-1015">Disulfide bond</keyword>
<feature type="binding site" evidence="6">
    <location>
        <position position="26"/>
    </location>
    <ligand>
        <name>Na(+)</name>
        <dbReference type="ChEBI" id="CHEBI:29101"/>
        <label>1</label>
    </ligand>
</feature>
<dbReference type="GO" id="GO:1901235">
    <property type="term" value="F:(R)-carnitine transmembrane transporter activity"/>
    <property type="evidence" value="ECO:0007669"/>
    <property type="project" value="TreeGrafter"/>
</dbReference>
<comment type="subcellular location">
    <subcellularLocation>
        <location evidence="1">Membrane</location>
        <topology evidence="1">Multi-pass membrane protein</topology>
    </subcellularLocation>
</comment>
<evidence type="ECO:0000256" key="3">
    <source>
        <dbReference type="ARBA" id="ARBA00022692"/>
    </source>
</evidence>
<evidence type="ECO:0000256" key="6">
    <source>
        <dbReference type="PIRSR" id="PIRSR600175-1"/>
    </source>
</evidence>
<evidence type="ECO:0000256" key="7">
    <source>
        <dbReference type="PIRSR" id="PIRSR600175-2"/>
    </source>
</evidence>
<dbReference type="SUPFAM" id="SSF161070">
    <property type="entry name" value="SNF-like"/>
    <property type="match status" value="1"/>
</dbReference>
<evidence type="ECO:0000256" key="2">
    <source>
        <dbReference type="ARBA" id="ARBA00022448"/>
    </source>
</evidence>
<dbReference type="GO" id="GO:0005886">
    <property type="term" value="C:plasma membrane"/>
    <property type="evidence" value="ECO:0007669"/>
    <property type="project" value="TreeGrafter"/>
</dbReference>
<evidence type="ECO:0000313" key="10">
    <source>
        <dbReference type="Proteomes" id="UP001331515"/>
    </source>
</evidence>
<keyword evidence="10" id="KW-1185">Reference proteome</keyword>
<evidence type="ECO:0000256" key="1">
    <source>
        <dbReference type="ARBA" id="ARBA00004141"/>
    </source>
</evidence>
<sequence length="176" mass="19803">MRILIVETGPTEYMLSMIGFAVGLGNIWRFPYLTYKQGGGAFLIPYFLMLVLCVISLFFLENAIGQFCSQGPVNSWRAVPILQGVGLSVVLVTMFMSIYYNLIIVYSLYYMFASFQFPLPWSNCLSLPDSNCSTTPIVYCNVSGVLVTNWTQENTTCPSSDTIIVPMQSPSEQYWE</sequence>
<dbReference type="GO" id="GO:0046872">
    <property type="term" value="F:metal ion binding"/>
    <property type="evidence" value="ECO:0007669"/>
    <property type="project" value="UniProtKB-KW"/>
</dbReference>
<evidence type="ECO:0000256" key="5">
    <source>
        <dbReference type="ARBA" id="ARBA00023136"/>
    </source>
</evidence>
<dbReference type="PROSITE" id="PS50267">
    <property type="entry name" value="NA_NEUROTRAN_SYMP_3"/>
    <property type="match status" value="1"/>
</dbReference>
<keyword evidence="4 8" id="KW-1133">Transmembrane helix</keyword>
<dbReference type="InterPro" id="IPR037272">
    <property type="entry name" value="SNS_sf"/>
</dbReference>
<dbReference type="GO" id="GO:0022858">
    <property type="term" value="F:alanine transmembrane transporter activity"/>
    <property type="evidence" value="ECO:0007669"/>
    <property type="project" value="TreeGrafter"/>
</dbReference>
<feature type="transmembrane region" description="Helical" evidence="8">
    <location>
        <begin position="12"/>
        <end position="30"/>
    </location>
</feature>
<feature type="transmembrane region" description="Helical" evidence="8">
    <location>
        <begin position="81"/>
        <end position="112"/>
    </location>
</feature>
<keyword evidence="2" id="KW-0813">Transport</keyword>